<sequence>MLVRYRPDYKKIALGLLSYIPGLRNMQHLEAEFSWYEATTNRELLLWRDADGHFTAIVGVEHVYGVLLLRHISITPALRDSELIFTVLDALQQYHADKMIMGTIAGQKIINAWRKHNEQRTTN</sequence>
<evidence type="ECO:0000313" key="2">
    <source>
        <dbReference type="Proteomes" id="UP000549765"/>
    </source>
</evidence>
<evidence type="ECO:0000313" key="1">
    <source>
        <dbReference type="EMBL" id="NKZ23614.1"/>
    </source>
</evidence>
<keyword evidence="2" id="KW-1185">Reference proteome</keyword>
<proteinExistence type="predicted"/>
<keyword evidence="1" id="KW-0808">Transferase</keyword>
<comment type="caution">
    <text evidence="1">The sequence shown here is derived from an EMBL/GenBank/DDBJ whole genome shotgun (WGS) entry which is preliminary data.</text>
</comment>
<dbReference type="GO" id="GO:0016740">
    <property type="term" value="F:transferase activity"/>
    <property type="evidence" value="ECO:0007669"/>
    <property type="project" value="UniProtKB-KW"/>
</dbReference>
<dbReference type="RefSeq" id="WP_168721399.1">
    <property type="nucleotide sequence ID" value="NZ_JAAXPN010000001.1"/>
</dbReference>
<accession>A0A7X6S232</accession>
<reference evidence="1 2" key="1">
    <citation type="submission" date="2020-04" db="EMBL/GenBank/DDBJ databases">
        <title>MicrobeNet Type strains.</title>
        <authorList>
            <person name="Nicholson A.C."/>
        </authorList>
    </citation>
    <scope>NUCLEOTIDE SEQUENCE [LARGE SCALE GENOMIC DNA]</scope>
    <source>
        <strain evidence="1 2">CCUG 61472</strain>
    </source>
</reference>
<organism evidence="1 2">
    <name type="scientific">Periweissella fabalis</name>
    <dbReference type="NCBI Taxonomy" id="1070421"/>
    <lineage>
        <taxon>Bacteria</taxon>
        <taxon>Bacillati</taxon>
        <taxon>Bacillota</taxon>
        <taxon>Bacilli</taxon>
        <taxon>Lactobacillales</taxon>
        <taxon>Lactobacillaceae</taxon>
        <taxon>Periweissella</taxon>
    </lineage>
</organism>
<dbReference type="Proteomes" id="UP000549765">
    <property type="component" value="Unassembled WGS sequence"/>
</dbReference>
<gene>
    <name evidence="1" type="ORF">HF964_02175</name>
</gene>
<protein>
    <submittedName>
        <fullName evidence="1">N-acetyltransferase</fullName>
    </submittedName>
</protein>
<dbReference type="AlphaFoldDB" id="A0A7X6S232"/>
<dbReference type="EMBL" id="JAAXPN010000001">
    <property type="protein sequence ID" value="NKZ23614.1"/>
    <property type="molecule type" value="Genomic_DNA"/>
</dbReference>
<name>A0A7X6S232_9LACO</name>